<dbReference type="AlphaFoldDB" id="A0A438G820"/>
<name>A0A438G820_VITVI</name>
<evidence type="ECO:0000313" key="4">
    <source>
        <dbReference type="Proteomes" id="UP000288805"/>
    </source>
</evidence>
<protein>
    <recommendedName>
        <fullName evidence="2">DUF4219 domain-containing protein</fullName>
    </recommendedName>
</protein>
<sequence>MEPHQEGASIGRPPFLTGENYSHWKVRMQYFLKMQSEKVWNAVEFGWSPPKVLDREGRPTNVIKPKLEWDRATCTSAKEAWDILQVTHEGTNAVKVSKLQMLTSRFETIRMEDHENFGEFYAKLMDIVNSSFNLGEPIPNSKVVRKILRSLPERFRAKVTAIEESKDVDSLKVDELVGSLQTFEMTLGSPRKSKGIALNAIKEESLGSEGEGNEKMSDGEVARFARKFKKYMKFRKYKKKSKEDAKKWNNSMGKSNVKDKKKDRVSKRTLRLNASSVEERDTMPQNVPQEKRKESHASHLE</sequence>
<dbReference type="PANTHER" id="PTHR35317">
    <property type="entry name" value="OS04G0629600 PROTEIN"/>
    <property type="match status" value="1"/>
</dbReference>
<organism evidence="3 4">
    <name type="scientific">Vitis vinifera</name>
    <name type="common">Grape</name>
    <dbReference type="NCBI Taxonomy" id="29760"/>
    <lineage>
        <taxon>Eukaryota</taxon>
        <taxon>Viridiplantae</taxon>
        <taxon>Streptophyta</taxon>
        <taxon>Embryophyta</taxon>
        <taxon>Tracheophyta</taxon>
        <taxon>Spermatophyta</taxon>
        <taxon>Magnoliopsida</taxon>
        <taxon>eudicotyledons</taxon>
        <taxon>Gunneridae</taxon>
        <taxon>Pentapetalae</taxon>
        <taxon>rosids</taxon>
        <taxon>Vitales</taxon>
        <taxon>Vitaceae</taxon>
        <taxon>Viteae</taxon>
        <taxon>Vitis</taxon>
    </lineage>
</organism>
<dbReference type="Pfam" id="PF13961">
    <property type="entry name" value="DUF4219"/>
    <property type="match status" value="1"/>
</dbReference>
<feature type="domain" description="DUF4219" evidence="2">
    <location>
        <begin position="16"/>
        <end position="44"/>
    </location>
</feature>
<dbReference type="EMBL" id="QGNW01000538">
    <property type="protein sequence ID" value="RVW68346.1"/>
    <property type="molecule type" value="Genomic_DNA"/>
</dbReference>
<evidence type="ECO:0000259" key="2">
    <source>
        <dbReference type="Pfam" id="PF13961"/>
    </source>
</evidence>
<feature type="compositionally biased region" description="Basic and acidic residues" evidence="1">
    <location>
        <begin position="289"/>
        <end position="301"/>
    </location>
</feature>
<accession>A0A438G820</accession>
<evidence type="ECO:0000313" key="3">
    <source>
        <dbReference type="EMBL" id="RVW68346.1"/>
    </source>
</evidence>
<dbReference type="InterPro" id="IPR025314">
    <property type="entry name" value="DUF4219"/>
</dbReference>
<reference evidence="3 4" key="1">
    <citation type="journal article" date="2018" name="PLoS Genet.">
        <title>Population sequencing reveals clonal diversity and ancestral inbreeding in the grapevine cultivar Chardonnay.</title>
        <authorList>
            <person name="Roach M.J."/>
            <person name="Johnson D.L."/>
            <person name="Bohlmann J."/>
            <person name="van Vuuren H.J."/>
            <person name="Jones S.J."/>
            <person name="Pretorius I.S."/>
            <person name="Schmidt S.A."/>
            <person name="Borneman A.R."/>
        </authorList>
    </citation>
    <scope>NUCLEOTIDE SEQUENCE [LARGE SCALE GENOMIC DNA]</scope>
    <source>
        <strain evidence="4">cv. Chardonnay</strain>
        <tissue evidence="3">Leaf</tissue>
    </source>
</reference>
<comment type="caution">
    <text evidence="3">The sequence shown here is derived from an EMBL/GenBank/DDBJ whole genome shotgun (WGS) entry which is preliminary data.</text>
</comment>
<proteinExistence type="predicted"/>
<dbReference type="Proteomes" id="UP000288805">
    <property type="component" value="Unassembled WGS sequence"/>
</dbReference>
<evidence type="ECO:0000256" key="1">
    <source>
        <dbReference type="SAM" id="MobiDB-lite"/>
    </source>
</evidence>
<feature type="region of interest" description="Disordered" evidence="1">
    <location>
        <begin position="237"/>
        <end position="301"/>
    </location>
</feature>
<dbReference type="Pfam" id="PF14223">
    <property type="entry name" value="Retrotran_gag_2"/>
    <property type="match status" value="1"/>
</dbReference>
<dbReference type="PANTHER" id="PTHR35317:SF35">
    <property type="entry name" value="DUF4219 DOMAIN-CONTAINING PROTEIN"/>
    <property type="match status" value="1"/>
</dbReference>
<gene>
    <name evidence="3" type="ORF">CK203_064540</name>
</gene>